<proteinExistence type="predicted"/>
<protein>
    <submittedName>
        <fullName evidence="1">Uncharacterized protein</fullName>
    </submittedName>
</protein>
<feature type="non-terminal residue" evidence="1">
    <location>
        <position position="51"/>
    </location>
</feature>
<reference evidence="1" key="1">
    <citation type="journal article" date="2014" name="Front. Microbiol.">
        <title>High frequency of phylogenetically diverse reductive dehalogenase-homologous genes in deep subseafloor sedimentary metagenomes.</title>
        <authorList>
            <person name="Kawai M."/>
            <person name="Futagami T."/>
            <person name="Toyoda A."/>
            <person name="Takaki Y."/>
            <person name="Nishi S."/>
            <person name="Hori S."/>
            <person name="Arai W."/>
            <person name="Tsubouchi T."/>
            <person name="Morono Y."/>
            <person name="Uchiyama I."/>
            <person name="Ito T."/>
            <person name="Fujiyama A."/>
            <person name="Inagaki F."/>
            <person name="Takami H."/>
        </authorList>
    </citation>
    <scope>NUCLEOTIDE SEQUENCE</scope>
    <source>
        <strain evidence="1">Expedition CK06-06</strain>
    </source>
</reference>
<sequence>MPSKKGVVKKIKKAIARKRRPGEVFKVKKVVGKGSGRIKTTRSTGVTNSTK</sequence>
<dbReference type="AlphaFoldDB" id="X0WLB9"/>
<accession>X0WLB9</accession>
<name>X0WLB9_9ZZZZ</name>
<comment type="caution">
    <text evidence="1">The sequence shown here is derived from an EMBL/GenBank/DDBJ whole genome shotgun (WGS) entry which is preliminary data.</text>
</comment>
<organism evidence="1">
    <name type="scientific">marine sediment metagenome</name>
    <dbReference type="NCBI Taxonomy" id="412755"/>
    <lineage>
        <taxon>unclassified sequences</taxon>
        <taxon>metagenomes</taxon>
        <taxon>ecological metagenomes</taxon>
    </lineage>
</organism>
<gene>
    <name evidence="1" type="ORF">S01H1_66586</name>
</gene>
<dbReference type="EMBL" id="BARS01044035">
    <property type="protein sequence ID" value="GAG31784.1"/>
    <property type="molecule type" value="Genomic_DNA"/>
</dbReference>
<evidence type="ECO:0000313" key="1">
    <source>
        <dbReference type="EMBL" id="GAG31784.1"/>
    </source>
</evidence>